<dbReference type="GO" id="GO:0016020">
    <property type="term" value="C:membrane"/>
    <property type="evidence" value="ECO:0007669"/>
    <property type="project" value="InterPro"/>
</dbReference>
<keyword evidence="1" id="KW-0812">Transmembrane</keyword>
<protein>
    <submittedName>
        <fullName evidence="3">Unannotated protein</fullName>
    </submittedName>
</protein>
<keyword evidence="1" id="KW-0472">Membrane</keyword>
<name>A0A6J7KBY5_9ZZZZ</name>
<evidence type="ECO:0000313" key="3">
    <source>
        <dbReference type="EMBL" id="CAB4951742.1"/>
    </source>
</evidence>
<gene>
    <name evidence="3" type="ORF">UFOPK3772_01593</name>
</gene>
<dbReference type="SUPFAM" id="SSF103481">
    <property type="entry name" value="Multidrug resistance efflux transporter EmrE"/>
    <property type="match status" value="2"/>
</dbReference>
<feature type="domain" description="EamA" evidence="2">
    <location>
        <begin position="147"/>
        <end position="278"/>
    </location>
</feature>
<proteinExistence type="predicted"/>
<feature type="transmembrane region" description="Helical" evidence="1">
    <location>
        <begin position="207"/>
        <end position="227"/>
    </location>
</feature>
<keyword evidence="1" id="KW-1133">Transmembrane helix</keyword>
<feature type="transmembrane region" description="Helical" evidence="1">
    <location>
        <begin position="146"/>
        <end position="165"/>
    </location>
</feature>
<evidence type="ECO:0000259" key="2">
    <source>
        <dbReference type="Pfam" id="PF00892"/>
    </source>
</evidence>
<accession>A0A6J7KBY5</accession>
<reference evidence="3" key="1">
    <citation type="submission" date="2020-05" db="EMBL/GenBank/DDBJ databases">
        <authorList>
            <person name="Chiriac C."/>
            <person name="Salcher M."/>
            <person name="Ghai R."/>
            <person name="Kavagutti S V."/>
        </authorList>
    </citation>
    <scope>NUCLEOTIDE SEQUENCE</scope>
</reference>
<dbReference type="InterPro" id="IPR037185">
    <property type="entry name" value="EmrE-like"/>
</dbReference>
<feature type="transmembrane region" description="Helical" evidence="1">
    <location>
        <begin position="27"/>
        <end position="49"/>
    </location>
</feature>
<feature type="transmembrane region" description="Helical" evidence="1">
    <location>
        <begin position="177"/>
        <end position="195"/>
    </location>
</feature>
<dbReference type="AlphaFoldDB" id="A0A6J7KBY5"/>
<feature type="transmembrane region" description="Helical" evidence="1">
    <location>
        <begin position="87"/>
        <end position="107"/>
    </location>
</feature>
<evidence type="ECO:0000256" key="1">
    <source>
        <dbReference type="SAM" id="Phobius"/>
    </source>
</evidence>
<organism evidence="3">
    <name type="scientific">freshwater metagenome</name>
    <dbReference type="NCBI Taxonomy" id="449393"/>
    <lineage>
        <taxon>unclassified sequences</taxon>
        <taxon>metagenomes</taxon>
        <taxon>ecological metagenomes</taxon>
    </lineage>
</organism>
<sequence>MYVILALSSAILLGLWKFGIGQFRGRISIYSVVLVSASSAAVVYLLLGFTSNGLAFDRWDASRGLIGGAFNVTGTILVLKAFERGKLGVVTGVASASTLVPLTYSVLAGEPVSRLAACGIVVILVGLLTFYVPNMKAEAGASNSKAAIAMAAAAALSWGVAIVVIDIGSRVSVTGTMFMSQLPQIAFTVIMVVVVTDSLRGLTGLPLAAIAGAGLALALGNVAFFTAANEGNIGVVSVIGSLSPIVVALLALAILGEQMVRSERLALLIVLAGTCLVVS</sequence>
<dbReference type="EMBL" id="CAFBNE010000047">
    <property type="protein sequence ID" value="CAB4951742.1"/>
    <property type="molecule type" value="Genomic_DNA"/>
</dbReference>
<feature type="transmembrane region" description="Helical" evidence="1">
    <location>
        <begin position="233"/>
        <end position="255"/>
    </location>
</feature>
<feature type="transmembrane region" description="Helical" evidence="1">
    <location>
        <begin position="113"/>
        <end position="134"/>
    </location>
</feature>
<dbReference type="InterPro" id="IPR000620">
    <property type="entry name" value="EamA_dom"/>
</dbReference>
<dbReference type="Pfam" id="PF00892">
    <property type="entry name" value="EamA"/>
    <property type="match status" value="1"/>
</dbReference>